<protein>
    <submittedName>
        <fullName evidence="9">ABC-type nitrate/sulfonate/bicarbonate transport system, permease component</fullName>
    </submittedName>
</protein>
<reference evidence="9 10" key="2">
    <citation type="submission" date="2010-03" db="EMBL/GenBank/DDBJ databases">
        <authorList>
            <person name="Pajon A."/>
        </authorList>
    </citation>
    <scope>NUCLEOTIDE SEQUENCE [LARGE SCALE GENOMIC DNA]</scope>
    <source>
        <strain evidence="9 10">GD/7</strain>
    </source>
</reference>
<dbReference type="KEGG" id="cct:CC1_03630"/>
<name>D4J4M7_9FIRM</name>
<dbReference type="Gene3D" id="1.10.3720.10">
    <property type="entry name" value="MetI-like"/>
    <property type="match status" value="1"/>
</dbReference>
<proteinExistence type="inferred from homology"/>
<feature type="transmembrane region" description="Helical" evidence="7">
    <location>
        <begin position="212"/>
        <end position="233"/>
    </location>
</feature>
<feature type="transmembrane region" description="Helical" evidence="7">
    <location>
        <begin position="145"/>
        <end position="166"/>
    </location>
</feature>
<feature type="domain" description="ABC transmembrane type-1" evidence="8">
    <location>
        <begin position="81"/>
        <end position="261"/>
    </location>
</feature>
<dbReference type="HOGENOM" id="CLU_046113_2_2_9"/>
<dbReference type="RefSeq" id="WP_015512894.1">
    <property type="nucleotide sequence ID" value="NC_021009.1"/>
</dbReference>
<dbReference type="PATRIC" id="fig|717962.3.peg.178"/>
<dbReference type="STRING" id="717962.CC1_03630"/>
<organism evidence="9 10">
    <name type="scientific">Coprococcus catus GD/7</name>
    <dbReference type="NCBI Taxonomy" id="717962"/>
    <lineage>
        <taxon>Bacteria</taxon>
        <taxon>Bacillati</taxon>
        <taxon>Bacillota</taxon>
        <taxon>Clostridia</taxon>
        <taxon>Lachnospirales</taxon>
        <taxon>Lachnospiraceae</taxon>
        <taxon>Coprococcus</taxon>
    </lineage>
</organism>
<gene>
    <name evidence="9" type="ORF">CC1_03630</name>
</gene>
<evidence type="ECO:0000259" key="8">
    <source>
        <dbReference type="PROSITE" id="PS50928"/>
    </source>
</evidence>
<dbReference type="PANTHER" id="PTHR30151:SF19">
    <property type="entry name" value="ABC TRANSPORTER PERMEASE"/>
    <property type="match status" value="1"/>
</dbReference>
<dbReference type="InterPro" id="IPR035906">
    <property type="entry name" value="MetI-like_sf"/>
</dbReference>
<evidence type="ECO:0000256" key="4">
    <source>
        <dbReference type="ARBA" id="ARBA00022692"/>
    </source>
</evidence>
<comment type="subcellular location">
    <subcellularLocation>
        <location evidence="1 7">Cell membrane</location>
        <topology evidence="1 7">Multi-pass membrane protein</topology>
    </subcellularLocation>
</comment>
<evidence type="ECO:0000313" key="10">
    <source>
        <dbReference type="Proteomes" id="UP000008798"/>
    </source>
</evidence>
<keyword evidence="4 7" id="KW-0812">Transmembrane</keyword>
<accession>D4J4M7</accession>
<dbReference type="GO" id="GO:0005886">
    <property type="term" value="C:plasma membrane"/>
    <property type="evidence" value="ECO:0007669"/>
    <property type="project" value="UniProtKB-SubCell"/>
</dbReference>
<feature type="transmembrane region" description="Helical" evidence="7">
    <location>
        <begin position="240"/>
        <end position="261"/>
    </location>
</feature>
<comment type="similarity">
    <text evidence="7">Belongs to the binding-protein-dependent transport system permease family.</text>
</comment>
<evidence type="ECO:0000256" key="6">
    <source>
        <dbReference type="ARBA" id="ARBA00023136"/>
    </source>
</evidence>
<dbReference type="Pfam" id="PF00528">
    <property type="entry name" value="BPD_transp_1"/>
    <property type="match status" value="1"/>
</dbReference>
<feature type="transmembrane region" description="Helical" evidence="7">
    <location>
        <begin position="119"/>
        <end position="139"/>
    </location>
</feature>
<evidence type="ECO:0000256" key="3">
    <source>
        <dbReference type="ARBA" id="ARBA00022475"/>
    </source>
</evidence>
<dbReference type="EMBL" id="FP929038">
    <property type="protein sequence ID" value="CBK79298.1"/>
    <property type="molecule type" value="Genomic_DNA"/>
</dbReference>
<feature type="transmembrane region" description="Helical" evidence="7">
    <location>
        <begin position="78"/>
        <end position="107"/>
    </location>
</feature>
<dbReference type="PROSITE" id="PS50928">
    <property type="entry name" value="ABC_TM1"/>
    <property type="match status" value="1"/>
</dbReference>
<evidence type="ECO:0000256" key="7">
    <source>
        <dbReference type="RuleBase" id="RU363032"/>
    </source>
</evidence>
<dbReference type="InterPro" id="IPR000515">
    <property type="entry name" value="MetI-like"/>
</dbReference>
<evidence type="ECO:0000256" key="5">
    <source>
        <dbReference type="ARBA" id="ARBA00022989"/>
    </source>
</evidence>
<reference evidence="9 10" key="1">
    <citation type="submission" date="2010-03" db="EMBL/GenBank/DDBJ databases">
        <title>The genome sequence of Coprococcus catus GD/7.</title>
        <authorList>
            <consortium name="metaHIT consortium -- http://www.metahit.eu/"/>
            <person name="Pajon A."/>
            <person name="Turner K."/>
            <person name="Parkhill J."/>
            <person name="Duncan S."/>
            <person name="Flint H."/>
        </authorList>
    </citation>
    <scope>NUCLEOTIDE SEQUENCE [LARGE SCALE GENOMIC DNA]</scope>
    <source>
        <strain evidence="9 10">GD/7</strain>
    </source>
</reference>
<keyword evidence="3" id="KW-1003">Cell membrane</keyword>
<dbReference type="SUPFAM" id="SSF161098">
    <property type="entry name" value="MetI-like"/>
    <property type="match status" value="1"/>
</dbReference>
<dbReference type="Proteomes" id="UP000008798">
    <property type="component" value="Chromosome"/>
</dbReference>
<keyword evidence="2 7" id="KW-0813">Transport</keyword>
<dbReference type="PANTHER" id="PTHR30151">
    <property type="entry name" value="ALKANE SULFONATE ABC TRANSPORTER-RELATED, MEMBRANE SUBUNIT"/>
    <property type="match status" value="1"/>
</dbReference>
<feature type="transmembrane region" description="Helical" evidence="7">
    <location>
        <begin position="34"/>
        <end position="58"/>
    </location>
</feature>
<dbReference type="CDD" id="cd06261">
    <property type="entry name" value="TM_PBP2"/>
    <property type="match status" value="1"/>
</dbReference>
<evidence type="ECO:0000313" key="9">
    <source>
        <dbReference type="EMBL" id="CBK79298.1"/>
    </source>
</evidence>
<evidence type="ECO:0000256" key="1">
    <source>
        <dbReference type="ARBA" id="ARBA00004651"/>
    </source>
</evidence>
<dbReference type="GO" id="GO:0055085">
    <property type="term" value="P:transmembrane transport"/>
    <property type="evidence" value="ECO:0007669"/>
    <property type="project" value="InterPro"/>
</dbReference>
<sequence>MSDLTILYPVSNTSREEFLAERKKKKNFITGMRFFILIFILAGWEIAARCHLIDAFIFSSPTRIFKVMLQMAADKSLFYHIGITIGETLVSFVLVLTIGTLIAMLLWWCRSAADILEPYFVVLNSLPKTALAPILIVWLGNNMKTIIVCGVTMAVFSTIINLYTAFIHIDSDKLLLIRTLGGTRRDILRYIVLPASISAIVSNLKVNIGLCLVGVIIGEFLAANAGLGYLIIYGSQVFRLDYVMLSIIILCILAMVLYQLLSFVEKRYQKKQ</sequence>
<keyword evidence="6 7" id="KW-0472">Membrane</keyword>
<evidence type="ECO:0000256" key="2">
    <source>
        <dbReference type="ARBA" id="ARBA00022448"/>
    </source>
</evidence>
<feature type="transmembrane region" description="Helical" evidence="7">
    <location>
        <begin position="187"/>
        <end position="206"/>
    </location>
</feature>
<dbReference type="AlphaFoldDB" id="D4J4M7"/>
<keyword evidence="5 7" id="KW-1133">Transmembrane helix</keyword>